<dbReference type="GO" id="GO:0003677">
    <property type="term" value="F:DNA binding"/>
    <property type="evidence" value="ECO:0007669"/>
    <property type="project" value="InterPro"/>
</dbReference>
<dbReference type="InterPro" id="IPR036162">
    <property type="entry name" value="Resolvase-like_N_sf"/>
</dbReference>
<evidence type="ECO:0000256" key="1">
    <source>
        <dbReference type="SAM" id="Coils"/>
    </source>
</evidence>
<dbReference type="Pfam" id="PF07508">
    <property type="entry name" value="Recombinase"/>
    <property type="match status" value="1"/>
</dbReference>
<feature type="coiled-coil region" evidence="1">
    <location>
        <begin position="386"/>
        <end position="455"/>
    </location>
</feature>
<dbReference type="PROSITE" id="PS51737">
    <property type="entry name" value="RECOMBINASE_DNA_BIND"/>
    <property type="match status" value="1"/>
</dbReference>
<gene>
    <name evidence="4" type="ORF">EDD68_10760</name>
</gene>
<dbReference type="Gene3D" id="3.40.50.1390">
    <property type="entry name" value="Resolvase, N-terminal catalytic domain"/>
    <property type="match status" value="1"/>
</dbReference>
<dbReference type="CDD" id="cd00338">
    <property type="entry name" value="Ser_Recombinase"/>
    <property type="match status" value="1"/>
</dbReference>
<dbReference type="Gene3D" id="3.90.1750.20">
    <property type="entry name" value="Putative Large Serine Recombinase, Chain B, Domain 2"/>
    <property type="match status" value="1"/>
</dbReference>
<reference evidence="4 5" key="1">
    <citation type="submission" date="2019-03" db="EMBL/GenBank/DDBJ databases">
        <title>Genomic Encyclopedia of Type Strains, Phase IV (KMG-IV): sequencing the most valuable type-strain genomes for metagenomic binning, comparative biology and taxonomic classification.</title>
        <authorList>
            <person name="Goeker M."/>
        </authorList>
    </citation>
    <scope>NUCLEOTIDE SEQUENCE [LARGE SCALE GENOMIC DNA]</scope>
    <source>
        <strain evidence="4 5">DSM 25894</strain>
    </source>
</reference>
<keyword evidence="1" id="KW-0175">Coiled coil</keyword>
<dbReference type="EMBL" id="SMAN01000007">
    <property type="protein sequence ID" value="TCT23346.1"/>
    <property type="molecule type" value="Genomic_DNA"/>
</dbReference>
<proteinExistence type="predicted"/>
<dbReference type="PANTHER" id="PTHR30461">
    <property type="entry name" value="DNA-INVERTASE FROM LAMBDOID PROPHAGE"/>
    <property type="match status" value="1"/>
</dbReference>
<protein>
    <submittedName>
        <fullName evidence="4">DNA invertase Pin-like site-specific DNA recombinase</fullName>
    </submittedName>
</protein>
<accession>A0A4R3N5J3</accession>
<dbReference type="InterPro" id="IPR006119">
    <property type="entry name" value="Resolv_N"/>
</dbReference>
<dbReference type="PANTHER" id="PTHR30461:SF23">
    <property type="entry name" value="DNA RECOMBINASE-RELATED"/>
    <property type="match status" value="1"/>
</dbReference>
<evidence type="ECO:0000313" key="4">
    <source>
        <dbReference type="EMBL" id="TCT23346.1"/>
    </source>
</evidence>
<sequence length="515" mass="60504">MYRLENLDVFIYLRKSRKDIEEEQKAIQEGRPFDTLERHRNRLLDIAKRENHNILNIYEEVVSGEFISERPMIQKLLRELETGIADAVLVVDIDRLGRGDMLDSGILDRAFRYSGTKIITPSEIYDPESEEWELVFGVKSLMARQELKGITRRLQNGRIDSAKEGKSITKKPPYGYKRDENLKLYPDPDTSWVVKKIFEMIANGKGRQAAAQELDRLGVKPPESDLWSPYTVSAIVKNEVYLGHIVWGKTKYTKRNGKYVKKRMPKEKWQICENAHEPIVSEEIFHAANQALKDRHRAPVKSSHTLSNPLAGIVRCEICGRSLIYTPMKDRSDRLRCPNHACKGKQKGVIFELVEEKVMDGLHEIVDSFEIKEKMMEHKVQHENVISLKQKALDKKRKELDQLNKQKNNLHDLLEQGIYDIETFMDRQNIITARLKKIKKEMDLLKSEIIEEEERHKKRDHIIPRIRKVLEIYHHIESAERKNSLLKSVIERVDFIRKPEWKKKDQFEIRIYPKI</sequence>
<evidence type="ECO:0000259" key="2">
    <source>
        <dbReference type="PROSITE" id="PS51736"/>
    </source>
</evidence>
<dbReference type="GO" id="GO:0000150">
    <property type="term" value="F:DNA strand exchange activity"/>
    <property type="evidence" value="ECO:0007669"/>
    <property type="project" value="InterPro"/>
</dbReference>
<dbReference type="InterPro" id="IPR050639">
    <property type="entry name" value="SSR_resolvase"/>
</dbReference>
<feature type="domain" description="Recombinase" evidence="3">
    <location>
        <begin position="173"/>
        <end position="298"/>
    </location>
</feature>
<evidence type="ECO:0000313" key="5">
    <source>
        <dbReference type="Proteomes" id="UP000294650"/>
    </source>
</evidence>
<feature type="domain" description="Resolvase/invertase-type recombinase catalytic" evidence="2">
    <location>
        <begin position="8"/>
        <end position="165"/>
    </location>
</feature>
<dbReference type="InterPro" id="IPR038109">
    <property type="entry name" value="DNA_bind_recomb_sf"/>
</dbReference>
<keyword evidence="5" id="KW-1185">Reference proteome</keyword>
<dbReference type="OrthoDB" id="65783at2"/>
<dbReference type="PROSITE" id="PS51736">
    <property type="entry name" value="RECOMBINASES_3"/>
    <property type="match status" value="1"/>
</dbReference>
<dbReference type="SMART" id="SM00857">
    <property type="entry name" value="Resolvase"/>
    <property type="match status" value="1"/>
</dbReference>
<dbReference type="Pfam" id="PF00239">
    <property type="entry name" value="Resolvase"/>
    <property type="match status" value="1"/>
</dbReference>
<dbReference type="InterPro" id="IPR011109">
    <property type="entry name" value="DNA_bind_recombinase_dom"/>
</dbReference>
<comment type="caution">
    <text evidence="4">The sequence shown here is derived from an EMBL/GenBank/DDBJ whole genome shotgun (WGS) entry which is preliminary data.</text>
</comment>
<evidence type="ECO:0000259" key="3">
    <source>
        <dbReference type="PROSITE" id="PS51737"/>
    </source>
</evidence>
<dbReference type="SUPFAM" id="SSF53041">
    <property type="entry name" value="Resolvase-like"/>
    <property type="match status" value="1"/>
</dbReference>
<dbReference type="Proteomes" id="UP000294650">
    <property type="component" value="Unassembled WGS sequence"/>
</dbReference>
<name>A0A4R3N5J3_9BACI</name>
<organism evidence="4 5">
    <name type="scientific">Melghiribacillus thermohalophilus</name>
    <dbReference type="NCBI Taxonomy" id="1324956"/>
    <lineage>
        <taxon>Bacteria</taxon>
        <taxon>Bacillati</taxon>
        <taxon>Bacillota</taxon>
        <taxon>Bacilli</taxon>
        <taxon>Bacillales</taxon>
        <taxon>Bacillaceae</taxon>
        <taxon>Melghiribacillus</taxon>
    </lineage>
</organism>
<dbReference type="RefSeq" id="WP_132371528.1">
    <property type="nucleotide sequence ID" value="NZ_SMAN01000007.1"/>
</dbReference>
<dbReference type="AlphaFoldDB" id="A0A4R3N5J3"/>